<dbReference type="STRING" id="47879.AXG94_02120"/>
<proteinExistence type="predicted"/>
<organism evidence="2 3">
    <name type="scientific">Pseudomonas corrugata</name>
    <dbReference type="NCBI Taxonomy" id="47879"/>
    <lineage>
        <taxon>Bacteria</taxon>
        <taxon>Pseudomonadati</taxon>
        <taxon>Pseudomonadota</taxon>
        <taxon>Gammaproteobacteria</taxon>
        <taxon>Pseudomonadales</taxon>
        <taxon>Pseudomonadaceae</taxon>
        <taxon>Pseudomonas</taxon>
    </lineage>
</organism>
<feature type="domain" description="DUF2169" evidence="1">
    <location>
        <begin position="85"/>
        <end position="378"/>
    </location>
</feature>
<dbReference type="EMBL" id="RBOJ01000072">
    <property type="protein sequence ID" value="RMM49987.1"/>
    <property type="molecule type" value="Genomic_DNA"/>
</dbReference>
<gene>
    <name evidence="2" type="ORF">ALQ77_05315</name>
</gene>
<reference evidence="2 3" key="1">
    <citation type="submission" date="2018-08" db="EMBL/GenBank/DDBJ databases">
        <title>Recombination of ecologically and evolutionarily significant loci maintains genetic cohesion in the Pseudomonas syringae species complex.</title>
        <authorList>
            <person name="Dillon M."/>
            <person name="Thakur S."/>
            <person name="Almeida R.N.D."/>
            <person name="Weir B.S."/>
            <person name="Guttman D.S."/>
        </authorList>
    </citation>
    <scope>NUCLEOTIDE SEQUENCE [LARGE SCALE GENOMIC DNA]</scope>
    <source>
        <strain evidence="2 3">NCPPB2445</strain>
    </source>
</reference>
<evidence type="ECO:0000259" key="1">
    <source>
        <dbReference type="Pfam" id="PF09937"/>
    </source>
</evidence>
<comment type="caution">
    <text evidence="2">The sequence shown here is derived from an EMBL/GenBank/DDBJ whole genome shotgun (WGS) entry which is preliminary data.</text>
</comment>
<dbReference type="AlphaFoldDB" id="A0A3M3EK36"/>
<evidence type="ECO:0000313" key="3">
    <source>
        <dbReference type="Proteomes" id="UP000270661"/>
    </source>
</evidence>
<sequence>MAVLLLASWSKSRAKRRASGMLSLQYNNAGVPRKGRCGLVSPRHRVFMPFRTVARLCARATSTMQITSNTTPFLAERFVSTDKSGQKHCVVVVRATFDVIDQGRCVPASEQVPFVYCDQHHGDPGTTSVRFETDFAPVKPRVDVLVHALAVSPKGEPVSRLQVGFAGAGIHKHAVVSGDRVWTLGATGIIASPPSSFTSMPLSWDRAFGGSDQSHYDETKRGSDLRNPSGVGFHLNDRDDNILNTMLPNVERHDDLMGAWTDKPQPIGFAPVGRGWHPRIGFAGTYDRHWFETRRPFLPENFDVRYFQAAPLDQQLDRLDAGTRFTCANMSSGGAFVAQTPAFEIPITFRFESRQVQALINADTVILEPGCARLTLLGRTSVPLPRKLAQLREIQVGKRRYTDLHGKPHFANLADLVTSSGHGQAKT</sequence>
<keyword evidence="3" id="KW-1185">Reference proteome</keyword>
<dbReference type="Proteomes" id="UP000270661">
    <property type="component" value="Unassembled WGS sequence"/>
</dbReference>
<protein>
    <recommendedName>
        <fullName evidence="1">DUF2169 domain-containing protein</fullName>
    </recommendedName>
</protein>
<name>A0A3M3EK36_9PSED</name>
<dbReference type="OrthoDB" id="237820at2"/>
<dbReference type="Pfam" id="PF09937">
    <property type="entry name" value="DUF2169"/>
    <property type="match status" value="1"/>
</dbReference>
<accession>A0A3M3EK36</accession>
<evidence type="ECO:0000313" key="2">
    <source>
        <dbReference type="EMBL" id="RMM49987.1"/>
    </source>
</evidence>
<dbReference type="InterPro" id="IPR018683">
    <property type="entry name" value="DUF2169"/>
</dbReference>